<keyword evidence="2" id="KW-1185">Reference proteome</keyword>
<dbReference type="RefSeq" id="WP_058294437.1">
    <property type="nucleotide sequence ID" value="NZ_LN890328.1"/>
</dbReference>
<sequence length="87" mass="9786">MARLGASVYPEQEKIEEIDAILINNKDGIHIEMSAAFVDLIEKAIANSANIENLSIDLQLRHFTISFNITTISSDVLYKKEKEICYA</sequence>
<protein>
    <submittedName>
        <fullName evidence="1">Uncharacterized protein</fullName>
    </submittedName>
</protein>
<dbReference type="AlphaFoldDB" id="A0A2A7MET4"/>
<dbReference type="Proteomes" id="UP000220840">
    <property type="component" value="Unassembled WGS sequence"/>
</dbReference>
<reference evidence="1 2" key="1">
    <citation type="submission" date="2017-10" db="EMBL/GenBank/DDBJ databases">
        <title>Effective Description of Clostridium neonatale sp. nov. linked to necrotizing enterocolitis in neonates and a clarification of species assignable to the genus Clostridium (Prazmowski 1880) emend. Lawson and Rainey 2016.</title>
        <authorList>
            <person name="Bernard K."/>
            <person name="Burdz T."/>
            <person name="Wiebe D."/>
            <person name="Balcewich B."/>
            <person name="Alfa M."/>
            <person name="Bernier A.-M."/>
        </authorList>
    </citation>
    <scope>NUCLEOTIDE SEQUENCE [LARGE SCALE GENOMIC DNA]</scope>
    <source>
        <strain evidence="1 2">LCDC99A005</strain>
    </source>
</reference>
<evidence type="ECO:0000313" key="2">
    <source>
        <dbReference type="Proteomes" id="UP000220840"/>
    </source>
</evidence>
<gene>
    <name evidence="1" type="ORF">CQ394_00605</name>
</gene>
<accession>A0A2A7MET4</accession>
<dbReference type="STRING" id="137838.GCA_001458595_01557"/>
<proteinExistence type="predicted"/>
<comment type="caution">
    <text evidence="1">The sequence shown here is derived from an EMBL/GenBank/DDBJ whole genome shotgun (WGS) entry which is preliminary data.</text>
</comment>
<name>A0A2A7MET4_9CLOT</name>
<dbReference type="EMBL" id="PDCJ01000001">
    <property type="protein sequence ID" value="PEG30264.1"/>
    <property type="molecule type" value="Genomic_DNA"/>
</dbReference>
<evidence type="ECO:0000313" key="1">
    <source>
        <dbReference type="EMBL" id="PEG30264.1"/>
    </source>
</evidence>
<organism evidence="1 2">
    <name type="scientific">Clostridium neonatale</name>
    <dbReference type="NCBI Taxonomy" id="137838"/>
    <lineage>
        <taxon>Bacteria</taxon>
        <taxon>Bacillati</taxon>
        <taxon>Bacillota</taxon>
        <taxon>Clostridia</taxon>
        <taxon>Eubacteriales</taxon>
        <taxon>Clostridiaceae</taxon>
        <taxon>Clostridium</taxon>
    </lineage>
</organism>